<proteinExistence type="predicted"/>
<evidence type="ECO:0000256" key="2">
    <source>
        <dbReference type="ARBA" id="ARBA00022737"/>
    </source>
</evidence>
<dbReference type="Gene3D" id="2.120.10.80">
    <property type="entry name" value="Kelch-type beta propeller"/>
    <property type="match status" value="2"/>
</dbReference>
<dbReference type="Proteomes" id="UP000317835">
    <property type="component" value="Chromosome"/>
</dbReference>
<dbReference type="EMBL" id="CP036426">
    <property type="protein sequence ID" value="QDV35290.1"/>
    <property type="molecule type" value="Genomic_DNA"/>
</dbReference>
<accession>A0A518H394</accession>
<keyword evidence="4" id="KW-1185">Reference proteome</keyword>
<name>A0A518H394_9BACT</name>
<dbReference type="AlphaFoldDB" id="A0A518H394"/>
<keyword evidence="2" id="KW-0677">Repeat</keyword>
<evidence type="ECO:0000313" key="4">
    <source>
        <dbReference type="Proteomes" id="UP000317835"/>
    </source>
</evidence>
<dbReference type="InterPro" id="IPR015915">
    <property type="entry name" value="Kelch-typ_b-propeller"/>
</dbReference>
<protein>
    <submittedName>
        <fullName evidence="3">Kelch motif protein</fullName>
    </submittedName>
</protein>
<dbReference type="PANTHER" id="PTHR45632:SF3">
    <property type="entry name" value="KELCH-LIKE PROTEIN 32"/>
    <property type="match status" value="1"/>
</dbReference>
<evidence type="ECO:0000313" key="3">
    <source>
        <dbReference type="EMBL" id="QDV35290.1"/>
    </source>
</evidence>
<dbReference type="RefSeq" id="WP_145270794.1">
    <property type="nucleotide sequence ID" value="NZ_CP036426.1"/>
</dbReference>
<organism evidence="3 4">
    <name type="scientific">Tautonia plasticadhaerens</name>
    <dbReference type="NCBI Taxonomy" id="2527974"/>
    <lineage>
        <taxon>Bacteria</taxon>
        <taxon>Pseudomonadati</taxon>
        <taxon>Planctomycetota</taxon>
        <taxon>Planctomycetia</taxon>
        <taxon>Isosphaerales</taxon>
        <taxon>Isosphaeraceae</taxon>
        <taxon>Tautonia</taxon>
    </lineage>
</organism>
<keyword evidence="1" id="KW-0880">Kelch repeat</keyword>
<reference evidence="3 4" key="1">
    <citation type="submission" date="2019-02" db="EMBL/GenBank/DDBJ databases">
        <title>Deep-cultivation of Planctomycetes and their phenomic and genomic characterization uncovers novel biology.</title>
        <authorList>
            <person name="Wiegand S."/>
            <person name="Jogler M."/>
            <person name="Boedeker C."/>
            <person name="Pinto D."/>
            <person name="Vollmers J."/>
            <person name="Rivas-Marin E."/>
            <person name="Kohn T."/>
            <person name="Peeters S.H."/>
            <person name="Heuer A."/>
            <person name="Rast P."/>
            <person name="Oberbeckmann S."/>
            <person name="Bunk B."/>
            <person name="Jeske O."/>
            <person name="Meyerdierks A."/>
            <person name="Storesund J.E."/>
            <person name="Kallscheuer N."/>
            <person name="Luecker S."/>
            <person name="Lage O.M."/>
            <person name="Pohl T."/>
            <person name="Merkel B.J."/>
            <person name="Hornburger P."/>
            <person name="Mueller R.-W."/>
            <person name="Bruemmer F."/>
            <person name="Labrenz M."/>
            <person name="Spormann A.M."/>
            <person name="Op den Camp H."/>
            <person name="Overmann J."/>
            <person name="Amann R."/>
            <person name="Jetten M.S.M."/>
            <person name="Mascher T."/>
            <person name="Medema M.H."/>
            <person name="Devos D.P."/>
            <person name="Kaster A.-K."/>
            <person name="Ovreas L."/>
            <person name="Rohde M."/>
            <person name="Galperin M.Y."/>
            <person name="Jogler C."/>
        </authorList>
    </citation>
    <scope>NUCLEOTIDE SEQUENCE [LARGE SCALE GENOMIC DNA]</scope>
    <source>
        <strain evidence="3 4">ElP</strain>
    </source>
</reference>
<sequence>MLPIALALSALVPLPAAPGPEGGEPARGLAWTSPVGGESWCVGSAHVLSWEVSGLLPGSTVSLSYSPDDGATWAPIADVPADAGRFTWEVPDLRSDACRLRIAPADAERPPAVSPPLAIVPSREVRDYRWVNVSPRAAFAPRDGAGALVHRGRMWLLGGWNPGDKEHFPRICNNEVWSSADGAEWVLEKPNTFLDDAFDPRGDWEGRHTAGYVVHRGKLWIVGGDVNQGHYQSDVWSSADGRSWSLVNPDSPVPWGPRALHHTVAFEDRIWVLGGQTMPGFAPSEEVFHGDVWDSADGLHWERVEPEGPTWSPRGMIGGAAVLDDRIWILGGGTYDTPTTPTRQFFNDVWSSADGARWRRHVAHAPWAPRQYHEVAAFDGRLWVLEGYSGQNRNDAWYSDDGVNWYEVPDTPWAPRHAASAFVFDGALWMVAGNNMESDAWKLVRSGGPGTPDP</sequence>
<gene>
    <name evidence="3" type="ORF">ElP_31930</name>
</gene>
<dbReference type="KEGG" id="tpla:ElP_31930"/>
<dbReference type="OrthoDB" id="211220at2"/>
<evidence type="ECO:0000256" key="1">
    <source>
        <dbReference type="ARBA" id="ARBA00022441"/>
    </source>
</evidence>
<dbReference type="SUPFAM" id="SSF117281">
    <property type="entry name" value="Kelch motif"/>
    <property type="match status" value="1"/>
</dbReference>
<dbReference type="PANTHER" id="PTHR45632">
    <property type="entry name" value="LD33804P"/>
    <property type="match status" value="1"/>
</dbReference>